<evidence type="ECO:0000256" key="2">
    <source>
        <dbReference type="ARBA" id="ARBA00007278"/>
    </source>
</evidence>
<keyword evidence="3" id="KW-0963">Cytoplasm</keyword>
<evidence type="ECO:0000256" key="4">
    <source>
        <dbReference type="ARBA" id="ARBA00022980"/>
    </source>
</evidence>
<dbReference type="InterPro" id="IPR036388">
    <property type="entry name" value="WH-like_DNA-bd_sf"/>
</dbReference>
<keyword evidence="9" id="KW-1185">Reference proteome</keyword>
<accession>A0A8K0AHM5</accession>
<evidence type="ECO:0000259" key="7">
    <source>
        <dbReference type="Pfam" id="PF03501"/>
    </source>
</evidence>
<gene>
    <name evidence="8" type="ORF">ANDGO_05696</name>
</gene>
<comment type="similarity">
    <text evidence="2">Belongs to the eukaryotic ribosomal protein eS10 family.</text>
</comment>
<evidence type="ECO:0000313" key="9">
    <source>
        <dbReference type="Proteomes" id="UP000799049"/>
    </source>
</evidence>
<dbReference type="GO" id="GO:0003723">
    <property type="term" value="F:RNA binding"/>
    <property type="evidence" value="ECO:0007669"/>
    <property type="project" value="TreeGrafter"/>
</dbReference>
<protein>
    <submittedName>
        <fullName evidence="8">40S small subunit ribosomal protein eS10 (RpS10)</fullName>
    </submittedName>
</protein>
<keyword evidence="5" id="KW-0687">Ribonucleoprotein</keyword>
<reference evidence="8" key="1">
    <citation type="submission" date="2019-09" db="EMBL/GenBank/DDBJ databases">
        <title>The Mitochondrial Proteome of the Jakobid, Andalucia godoyi, a Protist With the Most Gene-Rich and Bacteria-Like Mitochondrial Genome.</title>
        <authorList>
            <person name="Gray M.W."/>
            <person name="Burger G."/>
            <person name="Derelle R."/>
            <person name="Klimes V."/>
            <person name="Leger M."/>
            <person name="Sarrasin M."/>
            <person name="Vlcek C."/>
            <person name="Roger A.J."/>
            <person name="Elias M."/>
            <person name="Lang B.F."/>
        </authorList>
    </citation>
    <scope>NUCLEOTIDE SEQUENCE</scope>
    <source>
        <strain evidence="8">And28</strain>
    </source>
</reference>
<feature type="compositionally biased region" description="Low complexity" evidence="6">
    <location>
        <begin position="130"/>
        <end position="142"/>
    </location>
</feature>
<dbReference type="FunFam" id="1.10.10.10:FF:000025">
    <property type="entry name" value="40S ribosomal protein S10"/>
    <property type="match status" value="1"/>
</dbReference>
<keyword evidence="4 8" id="KW-0689">Ribosomal protein</keyword>
<feature type="region of interest" description="Disordered" evidence="6">
    <location>
        <begin position="90"/>
        <end position="181"/>
    </location>
</feature>
<evidence type="ECO:0000256" key="6">
    <source>
        <dbReference type="SAM" id="MobiDB-lite"/>
    </source>
</evidence>
<feature type="domain" description="Plectin/eS10 N-terminal" evidence="7">
    <location>
        <begin position="3"/>
        <end position="95"/>
    </location>
</feature>
<sequence length="181" mass="19813">MLIPKKDRRLIYEYLFTNGVLVAAKNVNLPKHSDELPVKNLYVTKLAQSLTSKGFIKETFAWQHHYYYLTDAGINYLREALGAPAEVVPSTLKEKARPARPTSLPERRGPPRGGFRGGDREGYRRNNKEGAAPGGFAPRFAGNAEGGERPARSAEGGDRPRRFGGRGGAPRGDRAPAQPSA</sequence>
<name>A0A8K0AHM5_ANDGO</name>
<dbReference type="InterPro" id="IPR005326">
    <property type="entry name" value="Plectin_eS10_N"/>
</dbReference>
<dbReference type="InterPro" id="IPR037447">
    <property type="entry name" value="Ribosomal_eS10"/>
</dbReference>
<evidence type="ECO:0000256" key="5">
    <source>
        <dbReference type="ARBA" id="ARBA00023274"/>
    </source>
</evidence>
<dbReference type="Gene3D" id="1.10.10.10">
    <property type="entry name" value="Winged helix-like DNA-binding domain superfamily/Winged helix DNA-binding domain"/>
    <property type="match status" value="1"/>
</dbReference>
<dbReference type="PANTHER" id="PTHR12146:SF0">
    <property type="entry name" value="RIBOSOMAL PROTEIN S10"/>
    <property type="match status" value="1"/>
</dbReference>
<feature type="compositionally biased region" description="Basic and acidic residues" evidence="6">
    <location>
        <begin position="146"/>
        <end position="161"/>
    </location>
</feature>
<comment type="caution">
    <text evidence="8">The sequence shown here is derived from an EMBL/GenBank/DDBJ whole genome shotgun (WGS) entry which is preliminary data.</text>
</comment>
<dbReference type="OrthoDB" id="5211809at2759"/>
<evidence type="ECO:0000256" key="3">
    <source>
        <dbReference type="ARBA" id="ARBA00022490"/>
    </source>
</evidence>
<dbReference type="PANTHER" id="PTHR12146">
    <property type="entry name" value="40S RIBOSOMAL PROTEIN S10"/>
    <property type="match status" value="1"/>
</dbReference>
<evidence type="ECO:0000313" key="8">
    <source>
        <dbReference type="EMBL" id="KAF0852683.1"/>
    </source>
</evidence>
<comment type="subcellular location">
    <subcellularLocation>
        <location evidence="1">Cytoplasm</location>
    </subcellularLocation>
</comment>
<dbReference type="Pfam" id="PF03501">
    <property type="entry name" value="S10_plectin"/>
    <property type="match status" value="1"/>
</dbReference>
<dbReference type="EMBL" id="VRVR01000021">
    <property type="protein sequence ID" value="KAF0852683.1"/>
    <property type="molecule type" value="Genomic_DNA"/>
</dbReference>
<proteinExistence type="inferred from homology"/>
<dbReference type="Proteomes" id="UP000799049">
    <property type="component" value="Unassembled WGS sequence"/>
</dbReference>
<evidence type="ECO:0000256" key="1">
    <source>
        <dbReference type="ARBA" id="ARBA00004496"/>
    </source>
</evidence>
<feature type="compositionally biased region" description="Basic and acidic residues" evidence="6">
    <location>
        <begin position="117"/>
        <end position="128"/>
    </location>
</feature>
<dbReference type="AlphaFoldDB" id="A0A8K0AHM5"/>
<dbReference type="GO" id="GO:0022627">
    <property type="term" value="C:cytosolic small ribosomal subunit"/>
    <property type="evidence" value="ECO:0007669"/>
    <property type="project" value="TreeGrafter"/>
</dbReference>
<organism evidence="8 9">
    <name type="scientific">Andalucia godoyi</name>
    <name type="common">Flagellate</name>
    <dbReference type="NCBI Taxonomy" id="505711"/>
    <lineage>
        <taxon>Eukaryota</taxon>
        <taxon>Discoba</taxon>
        <taxon>Jakobida</taxon>
        <taxon>Andalucina</taxon>
        <taxon>Andaluciidae</taxon>
        <taxon>Andalucia</taxon>
    </lineage>
</organism>
<dbReference type="GO" id="GO:0003735">
    <property type="term" value="F:structural constituent of ribosome"/>
    <property type="evidence" value="ECO:0007669"/>
    <property type="project" value="TreeGrafter"/>
</dbReference>